<gene>
    <name evidence="2" type="ORF">K461DRAFT_279565</name>
</gene>
<keyword evidence="3" id="KW-1185">Reference proteome</keyword>
<dbReference type="OrthoDB" id="3029470at2759"/>
<comment type="caution">
    <text evidence="2">The sequence shown here is derived from an EMBL/GenBank/DDBJ whole genome shotgun (WGS) entry which is preliminary data.</text>
</comment>
<feature type="transmembrane region" description="Helical" evidence="1">
    <location>
        <begin position="12"/>
        <end position="29"/>
    </location>
</feature>
<keyword evidence="1" id="KW-1133">Transmembrane helix</keyword>
<keyword evidence="1" id="KW-0472">Membrane</keyword>
<dbReference type="AlphaFoldDB" id="A0A9P4IY48"/>
<proteinExistence type="predicted"/>
<accession>A0A9P4IY48</accession>
<evidence type="ECO:0000313" key="2">
    <source>
        <dbReference type="EMBL" id="KAF2152033.1"/>
    </source>
</evidence>
<name>A0A9P4IY48_9PEZI</name>
<protein>
    <submittedName>
        <fullName evidence="2">Uncharacterized protein</fullName>
    </submittedName>
</protein>
<evidence type="ECO:0000256" key="1">
    <source>
        <dbReference type="SAM" id="Phobius"/>
    </source>
</evidence>
<reference evidence="2" key="1">
    <citation type="journal article" date="2020" name="Stud. Mycol.">
        <title>101 Dothideomycetes genomes: a test case for predicting lifestyles and emergence of pathogens.</title>
        <authorList>
            <person name="Haridas S."/>
            <person name="Albert R."/>
            <person name="Binder M."/>
            <person name="Bloem J."/>
            <person name="Labutti K."/>
            <person name="Salamov A."/>
            <person name="Andreopoulos B."/>
            <person name="Baker S."/>
            <person name="Barry K."/>
            <person name="Bills G."/>
            <person name="Bluhm B."/>
            <person name="Cannon C."/>
            <person name="Castanera R."/>
            <person name="Culley D."/>
            <person name="Daum C."/>
            <person name="Ezra D."/>
            <person name="Gonzalez J."/>
            <person name="Henrissat B."/>
            <person name="Kuo A."/>
            <person name="Liang C."/>
            <person name="Lipzen A."/>
            <person name="Lutzoni F."/>
            <person name="Magnuson J."/>
            <person name="Mondo S."/>
            <person name="Nolan M."/>
            <person name="Ohm R."/>
            <person name="Pangilinan J."/>
            <person name="Park H.-J."/>
            <person name="Ramirez L."/>
            <person name="Alfaro M."/>
            <person name="Sun H."/>
            <person name="Tritt A."/>
            <person name="Yoshinaga Y."/>
            <person name="Zwiers L.-H."/>
            <person name="Turgeon B."/>
            <person name="Goodwin S."/>
            <person name="Spatafora J."/>
            <person name="Crous P."/>
            <person name="Grigoriev I."/>
        </authorList>
    </citation>
    <scope>NUCLEOTIDE SEQUENCE</scope>
    <source>
        <strain evidence="2">CBS 260.36</strain>
    </source>
</reference>
<evidence type="ECO:0000313" key="3">
    <source>
        <dbReference type="Proteomes" id="UP000799439"/>
    </source>
</evidence>
<sequence>MDLDSESTVTTALLIFLETTLYVAYLQLAKKNRRRNCYLFVVLALHLSQRRVVFNDLDRRSVFGWAVIHLNSNNQPEQPPIDSPLETIDGTILPPGPPHPLNVTNAISLHNRLVSHVLTHLPHLSHRVHKDWFSLHTDLSDGPTGASVLPRLSPDVVLFLTSIYVWPDLATFSLTPHARGVAWPDFLSPDPASLEGELFYETMPNCIVLYHSSVADSEARGLVLDQRTNLARWMPTMWDDARGRPWAPLEDVLASWVENAESGRWTVDPSREGGDPWGPPTAWCHERWIERDVDRTVSVWEAYLALLAAKMGRPLPPVAVMASDKLLDAANVTGFERLLLSRLRRPGFAFVAPGLRIPDETMFARTLEESSRRRVAAEADPDVEVDEVFMHYAVLLFYADAGVANRTYRPLDERHTARHWMEHFVLDDRCGVYLVTWYSDQYADAVSVVAPRTQGNRTEVLFEQYSGLVEGSLLNRENERLAEAAGGYQPLRLYHMIARWYDMVVSGKWKVGPEGIEGSPEDVWDMMPGDWRYN</sequence>
<organism evidence="2 3">
    <name type="scientific">Myriangium duriaei CBS 260.36</name>
    <dbReference type="NCBI Taxonomy" id="1168546"/>
    <lineage>
        <taxon>Eukaryota</taxon>
        <taxon>Fungi</taxon>
        <taxon>Dikarya</taxon>
        <taxon>Ascomycota</taxon>
        <taxon>Pezizomycotina</taxon>
        <taxon>Dothideomycetes</taxon>
        <taxon>Dothideomycetidae</taxon>
        <taxon>Myriangiales</taxon>
        <taxon>Myriangiaceae</taxon>
        <taxon>Myriangium</taxon>
    </lineage>
</organism>
<keyword evidence="1" id="KW-0812">Transmembrane</keyword>
<dbReference type="EMBL" id="ML996087">
    <property type="protein sequence ID" value="KAF2152033.1"/>
    <property type="molecule type" value="Genomic_DNA"/>
</dbReference>
<dbReference type="Proteomes" id="UP000799439">
    <property type="component" value="Unassembled WGS sequence"/>
</dbReference>